<feature type="domain" description="TACO1/YebC-like second and third" evidence="2">
    <location>
        <begin position="56"/>
        <end position="218"/>
    </location>
</feature>
<dbReference type="InterPro" id="IPR049083">
    <property type="entry name" value="TACO1_YebC_N"/>
</dbReference>
<evidence type="ECO:0000256" key="1">
    <source>
        <dbReference type="ARBA" id="ARBA00008724"/>
    </source>
</evidence>
<reference evidence="4" key="1">
    <citation type="submission" date="2022-07" db="EMBL/GenBank/DDBJ databases">
        <title>Genome Sequence of Physisporinus lineatus.</title>
        <authorList>
            <person name="Buettner E."/>
        </authorList>
    </citation>
    <scope>NUCLEOTIDE SEQUENCE</scope>
    <source>
        <strain evidence="4">VT162</strain>
    </source>
</reference>
<organism evidence="4 5">
    <name type="scientific">Meripilus lineatus</name>
    <dbReference type="NCBI Taxonomy" id="2056292"/>
    <lineage>
        <taxon>Eukaryota</taxon>
        <taxon>Fungi</taxon>
        <taxon>Dikarya</taxon>
        <taxon>Basidiomycota</taxon>
        <taxon>Agaricomycotina</taxon>
        <taxon>Agaricomycetes</taxon>
        <taxon>Polyporales</taxon>
        <taxon>Meripilaceae</taxon>
        <taxon>Meripilus</taxon>
    </lineage>
</organism>
<protein>
    <recommendedName>
        <fullName evidence="6">Transcriptional regulatory protein</fullName>
    </recommendedName>
</protein>
<dbReference type="Gene3D" id="3.30.70.980">
    <property type="match status" value="2"/>
</dbReference>
<dbReference type="InterPro" id="IPR017856">
    <property type="entry name" value="Integrase-like_N"/>
</dbReference>
<name>A0AAD5YBL2_9APHY</name>
<dbReference type="Pfam" id="PF01709">
    <property type="entry name" value="Transcrip_reg"/>
    <property type="match status" value="1"/>
</dbReference>
<dbReference type="SUPFAM" id="SSF75625">
    <property type="entry name" value="YebC-like"/>
    <property type="match status" value="1"/>
</dbReference>
<evidence type="ECO:0000313" key="5">
    <source>
        <dbReference type="Proteomes" id="UP001212997"/>
    </source>
</evidence>
<dbReference type="EMBL" id="JANAWD010000423">
    <property type="protein sequence ID" value="KAJ3479691.1"/>
    <property type="molecule type" value="Genomic_DNA"/>
</dbReference>
<dbReference type="Proteomes" id="UP001212997">
    <property type="component" value="Unassembled WGS sequence"/>
</dbReference>
<dbReference type="InterPro" id="IPR048300">
    <property type="entry name" value="TACO1_YebC-like_2nd/3rd_dom"/>
</dbReference>
<dbReference type="InterPro" id="IPR002876">
    <property type="entry name" value="Transcrip_reg_TACO1-like"/>
</dbReference>
<evidence type="ECO:0000259" key="3">
    <source>
        <dbReference type="Pfam" id="PF20772"/>
    </source>
</evidence>
<accession>A0AAD5YBL2</accession>
<evidence type="ECO:0000259" key="2">
    <source>
        <dbReference type="Pfam" id="PF01709"/>
    </source>
</evidence>
<comment type="caution">
    <text evidence="4">The sequence shown here is derived from an EMBL/GenBank/DDBJ whole genome shotgun (WGS) entry which is preliminary data.</text>
</comment>
<dbReference type="InterPro" id="IPR026564">
    <property type="entry name" value="Transcrip_reg_TACO1-like_dom3"/>
</dbReference>
<dbReference type="AlphaFoldDB" id="A0AAD5YBL2"/>
<feature type="domain" description="TACO1/YebC-like N-terminal" evidence="3">
    <location>
        <begin position="12"/>
        <end position="49"/>
    </location>
</feature>
<sequence>MSKTHYIVNAGGGSADPIQNQTLAAVIKRARAQGVPKDNIENALKKAAGGKDKGDQQVTYEAMAAGSVGIVIECLTNNVNRTLHSIRDILTSHGARFAPVGFLFERKGSVRVSLQRGEDYSERLERLIETALEADAEDFEESDSGDVVEVEFICPPSTLSKVTEAVTSRGLADELIGSELVYQPVDAAEPPDEQLESKISNIVDALEENEDTLRVWTTLD</sequence>
<dbReference type="Pfam" id="PF20772">
    <property type="entry name" value="TACO1_YebC_N"/>
    <property type="match status" value="1"/>
</dbReference>
<dbReference type="InterPro" id="IPR029072">
    <property type="entry name" value="YebC-like"/>
</dbReference>
<keyword evidence="5" id="KW-1185">Reference proteome</keyword>
<evidence type="ECO:0000313" key="4">
    <source>
        <dbReference type="EMBL" id="KAJ3479691.1"/>
    </source>
</evidence>
<proteinExistence type="inferred from homology"/>
<dbReference type="PANTHER" id="PTHR12532:SF0">
    <property type="entry name" value="TRANSLATIONAL ACTIVATOR OF CYTOCHROME C OXIDASE 1"/>
    <property type="match status" value="1"/>
</dbReference>
<evidence type="ECO:0008006" key="6">
    <source>
        <dbReference type="Google" id="ProtNLM"/>
    </source>
</evidence>
<gene>
    <name evidence="4" type="ORF">NLI96_g8884</name>
</gene>
<dbReference type="Gene3D" id="1.10.10.200">
    <property type="match status" value="1"/>
</dbReference>
<dbReference type="GO" id="GO:0005739">
    <property type="term" value="C:mitochondrion"/>
    <property type="evidence" value="ECO:0007669"/>
    <property type="project" value="TreeGrafter"/>
</dbReference>
<dbReference type="PANTHER" id="PTHR12532">
    <property type="entry name" value="TRANSLATIONAL ACTIVATOR OF CYTOCHROME C OXIDASE 1"/>
    <property type="match status" value="1"/>
</dbReference>
<comment type="similarity">
    <text evidence="1">Belongs to the TACO1 family.</text>
</comment>